<organism evidence="1 2">
    <name type="scientific">Cannabis sativa</name>
    <name type="common">Hemp</name>
    <name type="synonym">Marijuana</name>
    <dbReference type="NCBI Taxonomy" id="3483"/>
    <lineage>
        <taxon>Eukaryota</taxon>
        <taxon>Viridiplantae</taxon>
        <taxon>Streptophyta</taxon>
        <taxon>Embryophyta</taxon>
        <taxon>Tracheophyta</taxon>
        <taxon>Spermatophyta</taxon>
        <taxon>Magnoliopsida</taxon>
        <taxon>eudicotyledons</taxon>
        <taxon>Gunneridae</taxon>
        <taxon>Pentapetalae</taxon>
        <taxon>rosids</taxon>
        <taxon>fabids</taxon>
        <taxon>Rosales</taxon>
        <taxon>Cannabaceae</taxon>
        <taxon>Cannabis</taxon>
    </lineage>
</organism>
<reference evidence="1" key="2">
    <citation type="submission" date="2021-03" db="UniProtKB">
        <authorList>
            <consortium name="EnsemblPlants"/>
        </authorList>
    </citation>
    <scope>IDENTIFICATION</scope>
</reference>
<name>A0A803P6V3_CANSA</name>
<protein>
    <recommendedName>
        <fullName evidence="3">Copia protein</fullName>
    </recommendedName>
</protein>
<dbReference type="EMBL" id="UZAU01000335">
    <property type="status" value="NOT_ANNOTATED_CDS"/>
    <property type="molecule type" value="Genomic_DNA"/>
</dbReference>
<keyword evidence="2" id="KW-1185">Reference proteome</keyword>
<dbReference type="CDD" id="cd09272">
    <property type="entry name" value="RNase_HI_RT_Ty1"/>
    <property type="match status" value="1"/>
</dbReference>
<evidence type="ECO:0008006" key="3">
    <source>
        <dbReference type="Google" id="ProtNLM"/>
    </source>
</evidence>
<dbReference type="PANTHER" id="PTHR11439">
    <property type="entry name" value="GAG-POL-RELATED RETROTRANSPOSON"/>
    <property type="match status" value="1"/>
</dbReference>
<dbReference type="Gramene" id="evm.model.03.1834">
    <property type="protein sequence ID" value="cds.evm.model.03.1834"/>
    <property type="gene ID" value="evm.TU.03.1834"/>
</dbReference>
<dbReference type="InterPro" id="IPR043502">
    <property type="entry name" value="DNA/RNA_pol_sf"/>
</dbReference>
<evidence type="ECO:0000313" key="1">
    <source>
        <dbReference type="EnsemblPlants" id="cds.evm.model.03.1834"/>
    </source>
</evidence>
<reference evidence="1" key="1">
    <citation type="submission" date="2018-11" db="EMBL/GenBank/DDBJ databases">
        <authorList>
            <person name="Grassa J C."/>
        </authorList>
    </citation>
    <scope>NUCLEOTIDE SEQUENCE [LARGE SCALE GENOMIC DNA]</scope>
</reference>
<dbReference type="AlphaFoldDB" id="A0A803P6V3"/>
<proteinExistence type="predicted"/>
<dbReference type="Proteomes" id="UP000596661">
    <property type="component" value="Chromosome 3"/>
</dbReference>
<accession>A0A803P6V3</accession>
<dbReference type="EnsemblPlants" id="evm.model.03.1834">
    <property type="protein sequence ID" value="cds.evm.model.03.1834"/>
    <property type="gene ID" value="evm.TU.03.1834"/>
</dbReference>
<dbReference type="OMA" id="THNDHNI"/>
<sequence length="219" mass="25183">MRPRSPTHPNLDFSFNSNHKNKPLSEYFDHDILKILEEEDVEEPKNYGFGPNIEDVNRIQLRAYTDADWATCVNTRRSTSGFCIFLGSSIISWKSKKQQIVFRSSTEAEYKTMANTTSELVWLLSLLKELRIEHKGPAIMYCDNKAAQHIAANPVFHEKTKHIKIDCHLVREKVPQGIVKTDHVSSREQLADILTKALFPNQFKALKDKMGLVNIYHPS</sequence>
<evidence type="ECO:0000313" key="2">
    <source>
        <dbReference type="Proteomes" id="UP000596661"/>
    </source>
</evidence>
<dbReference type="PANTHER" id="PTHR11439:SF494">
    <property type="entry name" value="CYSTEINE-RICH RLK (RECEPTOR-LIKE PROTEIN KINASE) 8"/>
    <property type="match status" value="1"/>
</dbReference>
<dbReference type="SUPFAM" id="SSF56672">
    <property type="entry name" value="DNA/RNA polymerases"/>
    <property type="match status" value="1"/>
</dbReference>